<evidence type="ECO:0000313" key="2">
    <source>
        <dbReference type="Proteomes" id="UP001054126"/>
    </source>
</evidence>
<accession>A0AAE9WTI7</accession>
<proteinExistence type="predicted"/>
<sequence>MWGWGNYSFNNYTSKNYCHHIFNIENFSFSFDKIPKFNIVQIDTITKCFSTISKNKTKITRKFMSFFEVANDQTC</sequence>
<organism evidence="1 2">
    <name type="scientific">Plasmodium yoelii yoelii</name>
    <dbReference type="NCBI Taxonomy" id="73239"/>
    <lineage>
        <taxon>Eukaryota</taxon>
        <taxon>Sar</taxon>
        <taxon>Alveolata</taxon>
        <taxon>Apicomplexa</taxon>
        <taxon>Aconoidasida</taxon>
        <taxon>Haemosporida</taxon>
        <taxon>Plasmodiidae</taxon>
        <taxon>Plasmodium</taxon>
        <taxon>Plasmodium (Vinckeia)</taxon>
    </lineage>
</organism>
<protein>
    <submittedName>
        <fullName evidence="1">Eukaryotic peptide chain release factor subunit 1</fullName>
    </submittedName>
</protein>
<reference evidence="1" key="1">
    <citation type="submission" date="2023-01" db="EMBL/GenBank/DDBJ databases">
        <title>Long-Read Genome Assembly and Gene Model Annotations for the Rodent Malaria Parasite Plasmodium yoelii 17XNL.</title>
        <authorList>
            <person name="Mitchell G.J."/>
            <person name="Sebastian A."/>
            <person name="Albert I."/>
            <person name="Lindner S.E."/>
        </authorList>
    </citation>
    <scope>NUCLEOTIDE SEQUENCE</scope>
    <source>
        <strain evidence="1">17XNL clone 1.1</strain>
    </source>
</reference>
<dbReference type="Proteomes" id="UP001054126">
    <property type="component" value="Chromosome 13"/>
</dbReference>
<gene>
    <name evidence="1" type="ORF">Py17XNL_001303222</name>
</gene>
<evidence type="ECO:0000313" key="1">
    <source>
        <dbReference type="EMBL" id="WBY60063.1"/>
    </source>
</evidence>
<name>A0AAE9WTI7_PLAYO</name>
<dbReference type="EMBL" id="CP115537">
    <property type="protein sequence ID" value="WBY60063.1"/>
    <property type="molecule type" value="Genomic_DNA"/>
</dbReference>
<dbReference type="AlphaFoldDB" id="A0AAE9WTI7"/>